<sequence>MQEQHFQEMQAYDRRAVNAQRSRFGNGDYGLAASVIEYPNKLAIKWQGPKRIINCLSDWIFEVQDLHTPFTIHTHHASRLRFYAEGHREVTKDLIQHALHAQGGHMVESFEGVSKKWEVQVKCLGLDALETPENRTQPC</sequence>
<dbReference type="Proteomes" id="UP000237271">
    <property type="component" value="Unassembled WGS sequence"/>
</dbReference>
<dbReference type="OrthoDB" id="116407at2759"/>
<evidence type="ECO:0000313" key="2">
    <source>
        <dbReference type="Proteomes" id="UP000237271"/>
    </source>
</evidence>
<dbReference type="EMBL" id="NCKW01016926">
    <property type="protein sequence ID" value="POM60164.1"/>
    <property type="molecule type" value="Genomic_DNA"/>
</dbReference>
<organism evidence="1 2">
    <name type="scientific">Phytophthora palmivora</name>
    <dbReference type="NCBI Taxonomy" id="4796"/>
    <lineage>
        <taxon>Eukaryota</taxon>
        <taxon>Sar</taxon>
        <taxon>Stramenopiles</taxon>
        <taxon>Oomycota</taxon>
        <taxon>Peronosporomycetes</taxon>
        <taxon>Peronosporales</taxon>
        <taxon>Peronosporaceae</taxon>
        <taxon>Phytophthora</taxon>
    </lineage>
</organism>
<comment type="caution">
    <text evidence="1">The sequence shown here is derived from an EMBL/GenBank/DDBJ whole genome shotgun (WGS) entry which is preliminary data.</text>
</comment>
<accession>A0A2P4X3N4</accession>
<keyword evidence="2" id="KW-1185">Reference proteome</keyword>
<protein>
    <submittedName>
        <fullName evidence="1">Uncharacterized protein</fullName>
    </submittedName>
</protein>
<gene>
    <name evidence="1" type="ORF">PHPALM_31009</name>
</gene>
<dbReference type="AlphaFoldDB" id="A0A2P4X3N4"/>
<proteinExistence type="predicted"/>
<evidence type="ECO:0000313" key="1">
    <source>
        <dbReference type="EMBL" id="POM60164.1"/>
    </source>
</evidence>
<reference evidence="1 2" key="1">
    <citation type="journal article" date="2017" name="Genome Biol. Evol.">
        <title>Phytophthora megakarya and P. palmivora, closely related causal agents of cacao black pod rot, underwent increases in genome sizes and gene numbers by different mechanisms.</title>
        <authorList>
            <person name="Ali S.S."/>
            <person name="Shao J."/>
            <person name="Lary D.J."/>
            <person name="Kronmiller B."/>
            <person name="Shen D."/>
            <person name="Strem M.D."/>
            <person name="Amoako-Attah I."/>
            <person name="Akrofi A.Y."/>
            <person name="Begoude B.A."/>
            <person name="Ten Hoopen G.M."/>
            <person name="Coulibaly K."/>
            <person name="Kebe B.I."/>
            <person name="Melnick R.L."/>
            <person name="Guiltinan M.J."/>
            <person name="Tyler B.M."/>
            <person name="Meinhardt L.W."/>
            <person name="Bailey B.A."/>
        </authorList>
    </citation>
    <scope>NUCLEOTIDE SEQUENCE [LARGE SCALE GENOMIC DNA]</scope>
    <source>
        <strain evidence="2">sbr112.9</strain>
    </source>
</reference>
<name>A0A2P4X3N4_9STRA</name>